<dbReference type="Pfam" id="PF13385">
    <property type="entry name" value="Laminin_G_3"/>
    <property type="match status" value="1"/>
</dbReference>
<keyword evidence="2" id="KW-1185">Reference proteome</keyword>
<name>A0A1M5Y7V1_9CLOT</name>
<organism evidence="1 2">
    <name type="scientific">Clostridium grantii DSM 8605</name>
    <dbReference type="NCBI Taxonomy" id="1121316"/>
    <lineage>
        <taxon>Bacteria</taxon>
        <taxon>Bacillati</taxon>
        <taxon>Bacillota</taxon>
        <taxon>Clostridia</taxon>
        <taxon>Eubacteriales</taxon>
        <taxon>Clostridiaceae</taxon>
        <taxon>Clostridium</taxon>
    </lineage>
</organism>
<gene>
    <name evidence="1" type="ORF">SAMN02745207_04263</name>
</gene>
<reference evidence="1 2" key="1">
    <citation type="submission" date="2016-11" db="EMBL/GenBank/DDBJ databases">
        <authorList>
            <person name="Jaros S."/>
            <person name="Januszkiewicz K."/>
            <person name="Wedrychowicz H."/>
        </authorList>
    </citation>
    <scope>NUCLEOTIDE SEQUENCE [LARGE SCALE GENOMIC DNA]</scope>
    <source>
        <strain evidence="1 2">DSM 8605</strain>
    </source>
</reference>
<evidence type="ECO:0000313" key="2">
    <source>
        <dbReference type="Proteomes" id="UP000184447"/>
    </source>
</evidence>
<dbReference type="GO" id="GO:0030246">
    <property type="term" value="F:carbohydrate binding"/>
    <property type="evidence" value="ECO:0007669"/>
    <property type="project" value="UniProtKB-KW"/>
</dbReference>
<dbReference type="EMBL" id="FQXM01000066">
    <property type="protein sequence ID" value="SHI08052.1"/>
    <property type="molecule type" value="Genomic_DNA"/>
</dbReference>
<dbReference type="Proteomes" id="UP000184447">
    <property type="component" value="Unassembled WGS sequence"/>
</dbReference>
<dbReference type="InterPro" id="IPR013320">
    <property type="entry name" value="ConA-like_dom_sf"/>
</dbReference>
<sequence length="296" mass="33309">MSDKSGNGNNGTIHGNPTFVEGIKGQAIKFDGIDDWVELTDFSVPESFTISMLVNPYTTDDEQAFIGKHSSSGENIFLLGYWGGGCQERIRIDYYTSGTKTTGYQHLVLVTDKINDTQSELKLYKDGNLMWSNIIDSVVGDTTGKSWVLAQEWDGSTLGDFFNGEIDELFIYNTVLSESDIININGENNVQTEFNGNSKSNSKTIVYNYDKGGNITSKTEYNYSKGIFLPTKRTYDYTYGDANWKDKLTNFDGKAITYDAIGNPLTYDGWTFDWEQGRQLKSMNVRTWGQTLGENW</sequence>
<dbReference type="OrthoDB" id="1899157at2"/>
<protein>
    <submittedName>
        <fullName evidence="1">Concanavalin A-like lectin/glucanases superfamily protein</fullName>
    </submittedName>
</protein>
<dbReference type="Gene3D" id="2.60.120.200">
    <property type="match status" value="1"/>
</dbReference>
<keyword evidence="1" id="KW-0430">Lectin</keyword>
<dbReference type="RefSeq" id="WP_073341019.1">
    <property type="nucleotide sequence ID" value="NZ_FQXM01000066.1"/>
</dbReference>
<dbReference type="STRING" id="1121316.SAMN02745207_04263"/>
<evidence type="ECO:0000313" key="1">
    <source>
        <dbReference type="EMBL" id="SHI08052.1"/>
    </source>
</evidence>
<dbReference type="AlphaFoldDB" id="A0A1M5Y7V1"/>
<dbReference type="SUPFAM" id="SSF49899">
    <property type="entry name" value="Concanavalin A-like lectins/glucanases"/>
    <property type="match status" value="1"/>
</dbReference>
<accession>A0A1M5Y7V1</accession>
<proteinExistence type="predicted"/>